<keyword evidence="8" id="KW-1185">Reference proteome</keyword>
<dbReference type="EMBL" id="QGMK01000310">
    <property type="protein sequence ID" value="TVY82498.1"/>
    <property type="molecule type" value="Genomic_DNA"/>
</dbReference>
<dbReference type="GO" id="GO:0032259">
    <property type="term" value="P:methylation"/>
    <property type="evidence" value="ECO:0007669"/>
    <property type="project" value="UniProtKB-KW"/>
</dbReference>
<dbReference type="AlphaFoldDB" id="A0A8T9CA36"/>
<dbReference type="PANTHER" id="PTHR12303">
    <property type="entry name" value="CARNOSINE N-METHYLTRANSFERASE"/>
    <property type="match status" value="1"/>
</dbReference>
<dbReference type="OrthoDB" id="978at2759"/>
<evidence type="ECO:0000256" key="2">
    <source>
        <dbReference type="ARBA" id="ARBA00012003"/>
    </source>
</evidence>
<evidence type="ECO:0000313" key="8">
    <source>
        <dbReference type="Proteomes" id="UP000469558"/>
    </source>
</evidence>
<keyword evidence="5" id="KW-0949">S-adenosyl-L-methionine</keyword>
<dbReference type="CDD" id="cd02440">
    <property type="entry name" value="AdoMet_MTases"/>
    <property type="match status" value="1"/>
</dbReference>
<evidence type="ECO:0000256" key="5">
    <source>
        <dbReference type="ARBA" id="ARBA00022691"/>
    </source>
</evidence>
<dbReference type="GO" id="GO:0030735">
    <property type="term" value="F:carnosine N-methyltransferase activity"/>
    <property type="evidence" value="ECO:0007669"/>
    <property type="project" value="UniProtKB-EC"/>
</dbReference>
<protein>
    <recommendedName>
        <fullName evidence="2">carnosine N-methyltransferase</fullName>
        <ecNumber evidence="2">2.1.1.22</ecNumber>
    </recommendedName>
</protein>
<dbReference type="EC" id="2.1.1.22" evidence="2"/>
<dbReference type="SUPFAM" id="SSF53335">
    <property type="entry name" value="S-adenosyl-L-methionine-dependent methyltransferases"/>
    <property type="match status" value="1"/>
</dbReference>
<dbReference type="InterPro" id="IPR029063">
    <property type="entry name" value="SAM-dependent_MTases_sf"/>
</dbReference>
<reference evidence="7 8" key="1">
    <citation type="submission" date="2018-05" db="EMBL/GenBank/DDBJ databases">
        <title>Genome sequencing and assembly of the regulated plant pathogen Lachnellula willkommii and related sister species for the development of diagnostic species identification markers.</title>
        <authorList>
            <person name="Giroux E."/>
            <person name="Bilodeau G."/>
        </authorList>
    </citation>
    <scope>NUCLEOTIDE SEQUENCE [LARGE SCALE GENOMIC DNA]</scope>
    <source>
        <strain evidence="7 8">CBS 268.59</strain>
    </source>
</reference>
<dbReference type="Gene3D" id="3.40.50.150">
    <property type="entry name" value="Vaccinia Virus protein VP39"/>
    <property type="match status" value="1"/>
</dbReference>
<keyword evidence="3" id="KW-0489">Methyltransferase</keyword>
<gene>
    <name evidence="7" type="ORF">LSUE1_G002476</name>
</gene>
<evidence type="ECO:0000256" key="3">
    <source>
        <dbReference type="ARBA" id="ARBA00022603"/>
    </source>
</evidence>
<proteinExistence type="inferred from homology"/>
<evidence type="ECO:0000256" key="1">
    <source>
        <dbReference type="ARBA" id="ARBA00010086"/>
    </source>
</evidence>
<feature type="compositionally biased region" description="Basic and acidic residues" evidence="6">
    <location>
        <begin position="276"/>
        <end position="288"/>
    </location>
</feature>
<dbReference type="Pfam" id="PF07942">
    <property type="entry name" value="CARME"/>
    <property type="match status" value="2"/>
</dbReference>
<keyword evidence="4" id="KW-0808">Transferase</keyword>
<dbReference type="PANTHER" id="PTHR12303:SF6">
    <property type="entry name" value="CARNOSINE N-METHYLTRANSFERASE"/>
    <property type="match status" value="1"/>
</dbReference>
<sequence length="348" mass="38437">MSTVEWEGNAATYEDEEEKKVLLGALSSFFQYAKVAHFNTTHLRRQSFYAMPRAHWEMLAQPPFSYLETLDAVDEAIDKNSELAVAILHAGLQSFGLSKVAAADAGGKADWRGVATSNDVEKARSTLRQFYRDWSEEGRSEREACYGPVIKALRDERSSRSESKLRVLVPGAGLGRLVFELCCAGFDAEGNEISATLSAIQTAGQMSMSASDFLLLYGDEEQKDSFDAVATVFFLDTAPNIIRYIEVIRNCLRAGGLLVNVGPLLWHFENNAPGTHGREKEHSSHQDDSGIADPGSVELTDDEVVALVGKLGFDVLYQSPGIEAPYIQDKQSMLQNTYIASHWVARKR</sequence>
<comment type="caution">
    <text evidence="7">The sequence shown here is derived from an EMBL/GenBank/DDBJ whole genome shotgun (WGS) entry which is preliminary data.</text>
</comment>
<feature type="region of interest" description="Disordered" evidence="6">
    <location>
        <begin position="275"/>
        <end position="295"/>
    </location>
</feature>
<dbReference type="SMART" id="SM01296">
    <property type="entry name" value="N2227"/>
    <property type="match status" value="1"/>
</dbReference>
<comment type="similarity">
    <text evidence="1">Belongs to the carnosine N-methyltransferase family.</text>
</comment>
<name>A0A8T9CA36_9HELO</name>
<organism evidence="7 8">
    <name type="scientific">Lachnellula suecica</name>
    <dbReference type="NCBI Taxonomy" id="602035"/>
    <lineage>
        <taxon>Eukaryota</taxon>
        <taxon>Fungi</taxon>
        <taxon>Dikarya</taxon>
        <taxon>Ascomycota</taxon>
        <taxon>Pezizomycotina</taxon>
        <taxon>Leotiomycetes</taxon>
        <taxon>Helotiales</taxon>
        <taxon>Lachnaceae</taxon>
        <taxon>Lachnellula</taxon>
    </lineage>
</organism>
<dbReference type="Proteomes" id="UP000469558">
    <property type="component" value="Unassembled WGS sequence"/>
</dbReference>
<dbReference type="InterPro" id="IPR012901">
    <property type="entry name" value="CARME"/>
</dbReference>
<evidence type="ECO:0000313" key="7">
    <source>
        <dbReference type="EMBL" id="TVY82498.1"/>
    </source>
</evidence>
<evidence type="ECO:0000256" key="6">
    <source>
        <dbReference type="SAM" id="MobiDB-lite"/>
    </source>
</evidence>
<accession>A0A8T9CA36</accession>
<evidence type="ECO:0000256" key="4">
    <source>
        <dbReference type="ARBA" id="ARBA00022679"/>
    </source>
</evidence>